<evidence type="ECO:0000256" key="3">
    <source>
        <dbReference type="ARBA" id="ARBA00022737"/>
    </source>
</evidence>
<dbReference type="InterPro" id="IPR036390">
    <property type="entry name" value="WH_DNA-bd_sf"/>
</dbReference>
<protein>
    <recommendedName>
        <fullName evidence="13">Double-stranded RNA-specific adenosine deaminase</fullName>
    </recommendedName>
</protein>
<name>A0A8C4Q2A2_EPTBU</name>
<feature type="region of interest" description="Disordered" evidence="7">
    <location>
        <begin position="56"/>
        <end position="96"/>
    </location>
</feature>
<dbReference type="GO" id="GO:0008251">
    <property type="term" value="F:tRNA-specific adenosine deaminase activity"/>
    <property type="evidence" value="ECO:0007669"/>
    <property type="project" value="TreeGrafter"/>
</dbReference>
<keyword evidence="3" id="KW-0677">Repeat</keyword>
<dbReference type="PANTHER" id="PTHR10910:SF107">
    <property type="entry name" value="DOUBLE-STRANDED RNA-SPECIFIC ADENOSINE DEAMINASE"/>
    <property type="match status" value="1"/>
</dbReference>
<dbReference type="GO" id="GO:0006382">
    <property type="term" value="P:adenosine to inosine editing"/>
    <property type="evidence" value="ECO:0007669"/>
    <property type="project" value="TreeGrafter"/>
</dbReference>
<dbReference type="Gene3D" id="3.30.160.20">
    <property type="match status" value="2"/>
</dbReference>
<evidence type="ECO:0000259" key="8">
    <source>
        <dbReference type="PROSITE" id="PS50137"/>
    </source>
</evidence>
<keyword evidence="2" id="KW-0963">Cytoplasm</keyword>
<evidence type="ECO:0000259" key="10">
    <source>
        <dbReference type="PROSITE" id="PS50141"/>
    </source>
</evidence>
<dbReference type="Gene3D" id="1.10.10.10">
    <property type="entry name" value="Winged helix-like DNA-binding domain superfamily/Winged helix DNA-binding domain"/>
    <property type="match status" value="1"/>
</dbReference>
<feature type="domain" description="DRBM" evidence="8">
    <location>
        <begin position="260"/>
        <end position="328"/>
    </location>
</feature>
<keyword evidence="5" id="KW-0943">RNA-mediated gene silencing</keyword>
<evidence type="ECO:0000259" key="9">
    <source>
        <dbReference type="PROSITE" id="PS50139"/>
    </source>
</evidence>
<dbReference type="GO" id="GO:0031047">
    <property type="term" value="P:regulatory ncRNA-mediated gene silencing"/>
    <property type="evidence" value="ECO:0007669"/>
    <property type="project" value="UniProtKB-KW"/>
</dbReference>
<proteinExistence type="predicted"/>
<dbReference type="SMR" id="A0A8C4Q2A2"/>
<dbReference type="GO" id="GO:0003726">
    <property type="term" value="F:double-stranded RNA adenosine deaminase activity"/>
    <property type="evidence" value="ECO:0007669"/>
    <property type="project" value="InterPro"/>
</dbReference>
<dbReference type="SMART" id="SM00552">
    <property type="entry name" value="ADEAMc"/>
    <property type="match status" value="1"/>
</dbReference>
<dbReference type="PANTHER" id="PTHR10910">
    <property type="entry name" value="EUKARYOTE SPECIFIC DSRNA BINDING PROTEIN"/>
    <property type="match status" value="1"/>
</dbReference>
<dbReference type="AlphaFoldDB" id="A0A8C4Q2A2"/>
<dbReference type="Ensembl" id="ENSEBUT00000009382.1">
    <property type="protein sequence ID" value="ENSEBUP00000008868.1"/>
    <property type="gene ID" value="ENSEBUG00000005741.1"/>
</dbReference>
<dbReference type="SUPFAM" id="SSF46785">
    <property type="entry name" value="Winged helix' DNA-binding domain"/>
    <property type="match status" value="1"/>
</dbReference>
<dbReference type="InterPro" id="IPR036388">
    <property type="entry name" value="WH-like_DNA-bd_sf"/>
</dbReference>
<comment type="subcellular location">
    <subcellularLocation>
        <location evidence="1">Cytoplasm</location>
    </subcellularLocation>
</comment>
<evidence type="ECO:0008006" key="13">
    <source>
        <dbReference type="Google" id="ProtNLM"/>
    </source>
</evidence>
<organism evidence="11 12">
    <name type="scientific">Eptatretus burgeri</name>
    <name type="common">Inshore hagfish</name>
    <dbReference type="NCBI Taxonomy" id="7764"/>
    <lineage>
        <taxon>Eukaryota</taxon>
        <taxon>Metazoa</taxon>
        <taxon>Chordata</taxon>
        <taxon>Craniata</taxon>
        <taxon>Vertebrata</taxon>
        <taxon>Cyclostomata</taxon>
        <taxon>Myxini</taxon>
        <taxon>Myxiniformes</taxon>
        <taxon>Myxinidae</taxon>
        <taxon>Eptatretinae</taxon>
        <taxon>Eptatretus</taxon>
    </lineage>
</organism>
<feature type="domain" description="A to I editase" evidence="10">
    <location>
        <begin position="492"/>
        <end position="825"/>
    </location>
</feature>
<dbReference type="InterPro" id="IPR014720">
    <property type="entry name" value="dsRBD_dom"/>
</dbReference>
<dbReference type="GO" id="GO:0005737">
    <property type="term" value="C:cytoplasm"/>
    <property type="evidence" value="ECO:0007669"/>
    <property type="project" value="UniProtKB-SubCell"/>
</dbReference>
<evidence type="ECO:0000313" key="12">
    <source>
        <dbReference type="Proteomes" id="UP000694388"/>
    </source>
</evidence>
<evidence type="ECO:0000256" key="1">
    <source>
        <dbReference type="ARBA" id="ARBA00004496"/>
    </source>
</evidence>
<dbReference type="Pfam" id="PF02295">
    <property type="entry name" value="z-alpha"/>
    <property type="match status" value="1"/>
</dbReference>
<reference evidence="11" key="1">
    <citation type="submission" date="2025-08" db="UniProtKB">
        <authorList>
            <consortium name="Ensembl"/>
        </authorList>
    </citation>
    <scope>IDENTIFICATION</scope>
</reference>
<dbReference type="SUPFAM" id="SSF54768">
    <property type="entry name" value="dsRNA-binding domain-like"/>
    <property type="match status" value="2"/>
</dbReference>
<dbReference type="PROSITE" id="PS50137">
    <property type="entry name" value="DS_RBD"/>
    <property type="match status" value="2"/>
</dbReference>
<reference evidence="11" key="2">
    <citation type="submission" date="2025-09" db="UniProtKB">
        <authorList>
            <consortium name="Ensembl"/>
        </authorList>
    </citation>
    <scope>IDENTIFICATION</scope>
</reference>
<evidence type="ECO:0000256" key="5">
    <source>
        <dbReference type="ARBA" id="ARBA00023158"/>
    </source>
</evidence>
<evidence type="ECO:0000256" key="4">
    <source>
        <dbReference type="ARBA" id="ARBA00022884"/>
    </source>
</evidence>
<dbReference type="GO" id="GO:0003725">
    <property type="term" value="F:double-stranded RNA binding"/>
    <property type="evidence" value="ECO:0007669"/>
    <property type="project" value="TreeGrafter"/>
</dbReference>
<feature type="domain" description="DRBM" evidence="8">
    <location>
        <begin position="362"/>
        <end position="430"/>
    </location>
</feature>
<dbReference type="InterPro" id="IPR042371">
    <property type="entry name" value="Z_dom"/>
</dbReference>
<evidence type="ECO:0000256" key="6">
    <source>
        <dbReference type="PROSITE-ProRule" id="PRU00266"/>
    </source>
</evidence>
<dbReference type="GO" id="GO:0006396">
    <property type="term" value="P:RNA processing"/>
    <property type="evidence" value="ECO:0007669"/>
    <property type="project" value="InterPro"/>
</dbReference>
<feature type="compositionally biased region" description="Polar residues" evidence="7">
    <location>
        <begin position="67"/>
        <end position="85"/>
    </location>
</feature>
<accession>A0A8C4Q2A2</accession>
<dbReference type="GO" id="GO:0005730">
    <property type="term" value="C:nucleolus"/>
    <property type="evidence" value="ECO:0007669"/>
    <property type="project" value="TreeGrafter"/>
</dbReference>
<sequence length="829" mass="91667">MIRNHRRREAHSPNPSDSILLFVQQNPRVKAVDVSRFMRLRKTVVNRHLYHLEREGKLKHTHGTPPIWSSASGKTKATSGAQQGDSKVVPGGRANRTGSPPCCKLSSCNYQSLPQFFSQMLTISAGSDDMVDGYRVDQDRCPCEDTCVDRAPETEDPSHGVLLTPKILSTLQVEATKDDGGATNVTKNGVQSIHDPRDLGISVPALPSDLLNTDVYKVLLPSVNTDCMASYRGVHSDMVLAESTHDDDSLEWELSSADKSPVSELMEYAQGVGRHCSFVLLHTVGPPHNPRFMVQASLGEQKFMPAEAGSKKVAKHLAAKYALQHLSVQQVSQGHENQEDVPVATDGCSLSHGTSAWPGAENPVSAIMQYAQAKGFACDFILIDQSGPSHRPRFLIQAKVGGRWFPPAESSNKKQAKLAAAENALHMLEGQRHFEVPKVFTGVCSCHDEVALMTHKHFDDLTAQHPSLLSGRKVIAAFIMVNKLDNTASVVSLGTGNRCVKGDELSLNGQTINDCHAEVIAKRGLQRFFYKCLLHYKQSDEKENIFTMKDDKLCVKPEISFQLYISTAPCGDGALFDKSCNDPPEESMFHQPLFENNKQGKLRTKVESGEGTIPVSSSDIVPTWDGIQRGERLRTMSCSDKIMRWNTLGLQGALLSHFIHPVYMQSLSLGYLYSHGHLTRGVCCRLARGPNNFTDGLPSSYTLNHPQVGRVTVYDSTRHVGKTKEMSLCWTMGDTEVEVLDGTTGKVVNMYRFIEIPQLSKKSLSKQFIAVCHHFARQDLLSIKTYADAKAAARPYQAAKTHMFNCLEELGYGTWLSKPEEEDQFELSL</sequence>
<dbReference type="FunFam" id="3.30.160.20:FF:000005">
    <property type="entry name" value="Putative double-stranded RNA-specific adenosine deaminase"/>
    <property type="match status" value="1"/>
</dbReference>
<dbReference type="Pfam" id="PF02137">
    <property type="entry name" value="A_deamin"/>
    <property type="match status" value="1"/>
</dbReference>
<evidence type="ECO:0000256" key="7">
    <source>
        <dbReference type="SAM" id="MobiDB-lite"/>
    </source>
</evidence>
<keyword evidence="12" id="KW-1185">Reference proteome</keyword>
<dbReference type="PROSITE" id="PS50141">
    <property type="entry name" value="A_DEAMIN_EDITASE"/>
    <property type="match status" value="1"/>
</dbReference>
<dbReference type="SMART" id="SM00550">
    <property type="entry name" value="Zalpha"/>
    <property type="match status" value="1"/>
</dbReference>
<dbReference type="SMART" id="SM00358">
    <property type="entry name" value="DSRM"/>
    <property type="match status" value="2"/>
</dbReference>
<keyword evidence="4 6" id="KW-0694">RNA-binding</keyword>
<feature type="domain" description="Z-binding" evidence="9">
    <location>
        <begin position="9"/>
        <end position="72"/>
    </location>
</feature>
<dbReference type="InterPro" id="IPR002466">
    <property type="entry name" value="A_deamin"/>
</dbReference>
<evidence type="ECO:0000256" key="2">
    <source>
        <dbReference type="ARBA" id="ARBA00022490"/>
    </source>
</evidence>
<dbReference type="PROSITE" id="PS50139">
    <property type="entry name" value="Z_BINDING"/>
    <property type="match status" value="1"/>
</dbReference>
<dbReference type="Pfam" id="PF00035">
    <property type="entry name" value="dsrm"/>
    <property type="match status" value="2"/>
</dbReference>
<evidence type="ECO:0000313" key="11">
    <source>
        <dbReference type="Ensembl" id="ENSEBUP00000008868.1"/>
    </source>
</evidence>
<dbReference type="GeneTree" id="ENSGT00940000157243"/>
<dbReference type="Proteomes" id="UP000694388">
    <property type="component" value="Unplaced"/>
</dbReference>